<evidence type="ECO:0000313" key="2">
    <source>
        <dbReference type="Proteomes" id="UP000823775"/>
    </source>
</evidence>
<accession>A0ABS8SPW7</accession>
<organism evidence="1 2">
    <name type="scientific">Datura stramonium</name>
    <name type="common">Jimsonweed</name>
    <name type="synonym">Common thornapple</name>
    <dbReference type="NCBI Taxonomy" id="4076"/>
    <lineage>
        <taxon>Eukaryota</taxon>
        <taxon>Viridiplantae</taxon>
        <taxon>Streptophyta</taxon>
        <taxon>Embryophyta</taxon>
        <taxon>Tracheophyta</taxon>
        <taxon>Spermatophyta</taxon>
        <taxon>Magnoliopsida</taxon>
        <taxon>eudicotyledons</taxon>
        <taxon>Gunneridae</taxon>
        <taxon>Pentapetalae</taxon>
        <taxon>asterids</taxon>
        <taxon>lamiids</taxon>
        <taxon>Solanales</taxon>
        <taxon>Solanaceae</taxon>
        <taxon>Solanoideae</taxon>
        <taxon>Datureae</taxon>
        <taxon>Datura</taxon>
    </lineage>
</organism>
<comment type="caution">
    <text evidence="1">The sequence shown here is derived from an EMBL/GenBank/DDBJ whole genome shotgun (WGS) entry which is preliminary data.</text>
</comment>
<dbReference type="Proteomes" id="UP000823775">
    <property type="component" value="Unassembled WGS sequence"/>
</dbReference>
<dbReference type="EMBL" id="JACEIK010000695">
    <property type="protein sequence ID" value="MCD7461045.1"/>
    <property type="molecule type" value="Genomic_DNA"/>
</dbReference>
<proteinExistence type="predicted"/>
<name>A0ABS8SPW7_DATST</name>
<keyword evidence="2" id="KW-1185">Reference proteome</keyword>
<reference evidence="1 2" key="1">
    <citation type="journal article" date="2021" name="BMC Genomics">
        <title>Datura genome reveals duplications of psychoactive alkaloid biosynthetic genes and high mutation rate following tissue culture.</title>
        <authorList>
            <person name="Rajewski A."/>
            <person name="Carter-House D."/>
            <person name="Stajich J."/>
            <person name="Litt A."/>
        </authorList>
    </citation>
    <scope>NUCLEOTIDE SEQUENCE [LARGE SCALE GENOMIC DNA]</scope>
    <source>
        <strain evidence="1">AR-01</strain>
    </source>
</reference>
<sequence>MTILLWSAIAFGNFNQGAKTQTSIDTTFAALYEPYEYWICISIAGDFTFGQTRRFSVSLSGKIQISDHKSPTHTNCRKPHVSCLGLRIEFLEDTQTGVLAVDSKACAITSQDSRC</sequence>
<gene>
    <name evidence="1" type="ORF">HAX54_045058</name>
</gene>
<protein>
    <recommendedName>
        <fullName evidence="3">Secreted protein</fullName>
    </recommendedName>
</protein>
<evidence type="ECO:0008006" key="3">
    <source>
        <dbReference type="Google" id="ProtNLM"/>
    </source>
</evidence>
<evidence type="ECO:0000313" key="1">
    <source>
        <dbReference type="EMBL" id="MCD7461045.1"/>
    </source>
</evidence>